<dbReference type="InterPro" id="IPR006016">
    <property type="entry name" value="UspA"/>
</dbReference>
<gene>
    <name evidence="2" type="ORF">SAMN04488514_107183</name>
</gene>
<sequence>MKKKILLTTDFSKNSWNAIQYAIKLYENQNCDFYILNTFTKDTHGRNKYTLLDPDEGFNKLSEKRSMQGLGDIMVRLTFENDNPNHRFYTLSRSNLFLDAVQEVVKSLQIDMIVMGAKGMANEPQGKYGKNTLAVIENVRKCPVLIVPRQVTFNQPEEIVLATNFSSDFKVAEIKYLAEIAKMTNAKIQVLSLANDYLTPQQKKNKVYLQKFLKDINHSFSVRPNLKTADSLSSFAGIEHSDMISYIAKKPSFWEKFGFSKPVLSKLGYHENVPVLALHG</sequence>
<dbReference type="SUPFAM" id="SSF52402">
    <property type="entry name" value="Adenine nucleotide alpha hydrolases-like"/>
    <property type="match status" value="1"/>
</dbReference>
<dbReference type="RefSeq" id="WP_089891018.1">
    <property type="nucleotide sequence ID" value="NZ_FNGV01000007.1"/>
</dbReference>
<name>A0A1G9SA03_9FLAO</name>
<accession>A0A1G9SA03</accession>
<dbReference type="STRING" id="192904.SAMN04488514_107183"/>
<dbReference type="Pfam" id="PF00582">
    <property type="entry name" value="Usp"/>
    <property type="match status" value="1"/>
</dbReference>
<protein>
    <submittedName>
        <fullName evidence="2">Nucleotide-binding universal stress protein, UspA family</fullName>
    </submittedName>
</protein>
<evidence type="ECO:0000259" key="1">
    <source>
        <dbReference type="Pfam" id="PF00582"/>
    </source>
</evidence>
<dbReference type="Proteomes" id="UP000199440">
    <property type="component" value="Unassembled WGS sequence"/>
</dbReference>
<dbReference type="OrthoDB" id="9788959at2"/>
<reference evidence="2 3" key="1">
    <citation type="submission" date="2016-10" db="EMBL/GenBank/DDBJ databases">
        <authorList>
            <person name="de Groot N.N."/>
        </authorList>
    </citation>
    <scope>NUCLEOTIDE SEQUENCE [LARGE SCALE GENOMIC DNA]</scope>
    <source>
        <strain evidence="2 3">DSM 19886</strain>
    </source>
</reference>
<keyword evidence="3" id="KW-1185">Reference proteome</keyword>
<evidence type="ECO:0000313" key="2">
    <source>
        <dbReference type="EMBL" id="SDM32286.1"/>
    </source>
</evidence>
<organism evidence="2 3">
    <name type="scientific">Kriegella aquimaris</name>
    <dbReference type="NCBI Taxonomy" id="192904"/>
    <lineage>
        <taxon>Bacteria</taxon>
        <taxon>Pseudomonadati</taxon>
        <taxon>Bacteroidota</taxon>
        <taxon>Flavobacteriia</taxon>
        <taxon>Flavobacteriales</taxon>
        <taxon>Flavobacteriaceae</taxon>
        <taxon>Kriegella</taxon>
    </lineage>
</organism>
<dbReference type="CDD" id="cd00293">
    <property type="entry name" value="USP-like"/>
    <property type="match status" value="1"/>
</dbReference>
<dbReference type="Gene3D" id="3.40.50.12370">
    <property type="match status" value="1"/>
</dbReference>
<feature type="domain" description="UspA" evidence="1">
    <location>
        <begin position="2"/>
        <end position="148"/>
    </location>
</feature>
<proteinExistence type="predicted"/>
<evidence type="ECO:0000313" key="3">
    <source>
        <dbReference type="Proteomes" id="UP000199440"/>
    </source>
</evidence>
<dbReference type="AlphaFoldDB" id="A0A1G9SA03"/>
<dbReference type="EMBL" id="FNGV01000007">
    <property type="protein sequence ID" value="SDM32286.1"/>
    <property type="molecule type" value="Genomic_DNA"/>
</dbReference>